<proteinExistence type="predicted"/>
<evidence type="ECO:0000256" key="3">
    <source>
        <dbReference type="ARBA" id="ARBA00004555"/>
    </source>
</evidence>
<evidence type="ECO:0000256" key="13">
    <source>
        <dbReference type="ARBA" id="ARBA00022833"/>
    </source>
</evidence>
<evidence type="ECO:0000256" key="18">
    <source>
        <dbReference type="ARBA" id="ARBA00023228"/>
    </source>
</evidence>
<accession>A0AA51RU45</accession>
<keyword evidence="15" id="KW-0482">Metalloprotease</keyword>
<evidence type="ECO:0000256" key="11">
    <source>
        <dbReference type="ARBA" id="ARBA00022801"/>
    </source>
</evidence>
<keyword evidence="8" id="KW-0645">Protease</keyword>
<evidence type="ECO:0000313" key="22">
    <source>
        <dbReference type="EMBL" id="WMS87741.1"/>
    </source>
</evidence>
<comment type="subcellular location">
    <subcellularLocation>
        <location evidence="1">Endoplasmic reticulum</location>
    </subcellularLocation>
    <subcellularLocation>
        <location evidence="3">Golgi apparatus</location>
    </subcellularLocation>
    <subcellularLocation>
        <location evidence="2">Lysosome</location>
    </subcellularLocation>
    <subcellularLocation>
        <location evidence="4">Secreted</location>
    </subcellularLocation>
</comment>
<dbReference type="Pfam" id="PF04389">
    <property type="entry name" value="Peptidase_M28"/>
    <property type="match status" value="1"/>
</dbReference>
<reference evidence="22 23" key="1">
    <citation type="submission" date="2023-08" db="EMBL/GenBank/DDBJ databases">
        <title>Pleionea litopenaei sp. nov., isolated from stomach of juvenile Litopenaeus vannamei.</title>
        <authorList>
            <person name="Rho A.M."/>
            <person name="Hwang C.Y."/>
        </authorList>
    </citation>
    <scope>NUCLEOTIDE SEQUENCE [LARGE SCALE GENOMIC DNA]</scope>
    <source>
        <strain evidence="22 23">HL-JVS1</strain>
    </source>
</reference>
<evidence type="ECO:0000256" key="12">
    <source>
        <dbReference type="ARBA" id="ARBA00022824"/>
    </source>
</evidence>
<dbReference type="AlphaFoldDB" id="A0AA51RU45"/>
<dbReference type="GO" id="GO:0046872">
    <property type="term" value="F:metal ion binding"/>
    <property type="evidence" value="ECO:0007669"/>
    <property type="project" value="UniProtKB-KW"/>
</dbReference>
<dbReference type="GO" id="GO:0070573">
    <property type="term" value="F:metallodipeptidase activity"/>
    <property type="evidence" value="ECO:0007669"/>
    <property type="project" value="InterPro"/>
</dbReference>
<keyword evidence="14" id="KW-0333">Golgi apparatus</keyword>
<keyword evidence="6" id="KW-0964">Secreted</keyword>
<keyword evidence="9" id="KW-0479">Metal-binding</keyword>
<dbReference type="PANTHER" id="PTHR12053">
    <property type="entry name" value="PROTEASE FAMILY M28 PLASMA GLUTAMATE CARBOXYPEPTIDASE-RELATED"/>
    <property type="match status" value="1"/>
</dbReference>
<evidence type="ECO:0000256" key="19">
    <source>
        <dbReference type="ARBA" id="ARBA00025833"/>
    </source>
</evidence>
<dbReference type="Gene3D" id="3.50.30.30">
    <property type="match status" value="1"/>
</dbReference>
<evidence type="ECO:0000256" key="9">
    <source>
        <dbReference type="ARBA" id="ARBA00022723"/>
    </source>
</evidence>
<evidence type="ECO:0000256" key="17">
    <source>
        <dbReference type="ARBA" id="ARBA00023180"/>
    </source>
</evidence>
<dbReference type="GO" id="GO:0005764">
    <property type="term" value="C:lysosome"/>
    <property type="evidence" value="ECO:0007669"/>
    <property type="project" value="UniProtKB-SubCell"/>
</dbReference>
<keyword evidence="12" id="KW-0256">Endoplasmic reticulum</keyword>
<evidence type="ECO:0000256" key="1">
    <source>
        <dbReference type="ARBA" id="ARBA00004240"/>
    </source>
</evidence>
<dbReference type="RefSeq" id="WP_309202890.1">
    <property type="nucleotide sequence ID" value="NZ_CP133548.1"/>
</dbReference>
<evidence type="ECO:0000256" key="10">
    <source>
        <dbReference type="ARBA" id="ARBA00022729"/>
    </source>
</evidence>
<keyword evidence="11" id="KW-0378">Hydrolase</keyword>
<evidence type="ECO:0000256" key="7">
    <source>
        <dbReference type="ARBA" id="ARBA00022645"/>
    </source>
</evidence>
<evidence type="ECO:0000256" key="6">
    <source>
        <dbReference type="ARBA" id="ARBA00022525"/>
    </source>
</evidence>
<feature type="domain" description="Peptidase M28" evidence="21">
    <location>
        <begin position="259"/>
        <end position="441"/>
    </location>
</feature>
<evidence type="ECO:0000256" key="20">
    <source>
        <dbReference type="ARBA" id="ARBA00033328"/>
    </source>
</evidence>
<keyword evidence="23" id="KW-1185">Reference proteome</keyword>
<dbReference type="InterPro" id="IPR007484">
    <property type="entry name" value="Peptidase_M28"/>
</dbReference>
<dbReference type="Gene3D" id="3.40.630.10">
    <property type="entry name" value="Zn peptidases"/>
    <property type="match status" value="1"/>
</dbReference>
<dbReference type="InterPro" id="IPR039866">
    <property type="entry name" value="CPQ"/>
</dbReference>
<gene>
    <name evidence="22" type="ORF">Q9312_02170</name>
</gene>
<keyword evidence="16" id="KW-0865">Zymogen</keyword>
<dbReference type="SUPFAM" id="SSF53187">
    <property type="entry name" value="Zn-dependent exopeptidases"/>
    <property type="match status" value="1"/>
</dbReference>
<evidence type="ECO:0000256" key="15">
    <source>
        <dbReference type="ARBA" id="ARBA00023049"/>
    </source>
</evidence>
<comment type="subunit">
    <text evidence="19">Homodimer. The monomeric form is inactive while the homodimer is active.</text>
</comment>
<evidence type="ECO:0000256" key="4">
    <source>
        <dbReference type="ARBA" id="ARBA00004613"/>
    </source>
</evidence>
<dbReference type="GO" id="GO:0005576">
    <property type="term" value="C:extracellular region"/>
    <property type="evidence" value="ECO:0007669"/>
    <property type="project" value="UniProtKB-SubCell"/>
</dbReference>
<dbReference type="GO" id="GO:0006508">
    <property type="term" value="P:proteolysis"/>
    <property type="evidence" value="ECO:0007669"/>
    <property type="project" value="UniProtKB-KW"/>
</dbReference>
<evidence type="ECO:0000256" key="14">
    <source>
        <dbReference type="ARBA" id="ARBA00023034"/>
    </source>
</evidence>
<dbReference type="GO" id="GO:0004180">
    <property type="term" value="F:carboxypeptidase activity"/>
    <property type="evidence" value="ECO:0007669"/>
    <property type="project" value="UniProtKB-KW"/>
</dbReference>
<protein>
    <recommendedName>
        <fullName evidence="5">Carboxypeptidase Q</fullName>
    </recommendedName>
    <alternativeName>
        <fullName evidence="20">Plasma glutamate carboxypeptidase</fullName>
    </alternativeName>
</protein>
<dbReference type="Proteomes" id="UP001239782">
    <property type="component" value="Chromosome"/>
</dbReference>
<evidence type="ECO:0000256" key="16">
    <source>
        <dbReference type="ARBA" id="ARBA00023145"/>
    </source>
</evidence>
<sequence>MKTKQIITTIILISFSHLIFAAGSLSKAELKQAETLRKAASKSDLAYEILESLTTEVGPRMAGTPGDARAVAWAENKFKELKFDRVWKEPVKLRQWNRGIEKAEIISPFPQPVMITALGNSIGTGEEGVRGEIIHFETFEDLQKAEAGEVRGKIVFISHKMHKTRDGSAYGRAVAARSKGASVAGEKGAKAIVIRSIGTDNDRLPHTGNMNYAEGVTQIPAAALSNPDADLILNQLKRGKVEIGMTMTSDIGDEYTSYNVIGEITGSENPEELIVIGGHLDSWDLGTGAVDDGAGVAITIAAAKLIADYERPKRTIRVVLWAAEEIGLVGARAYAKAHADNINNHITAAESDFGAGPIWSFDWSSANDESAFVAQLEQLLNPLGIVRGQPKSTSGPDLWPLRALGMSTFALRQDGTDYFDLHHTANDTLDKVDPEHLKQNLAAYTVWAFAVAQVPGNFGFNIN</sequence>
<evidence type="ECO:0000256" key="2">
    <source>
        <dbReference type="ARBA" id="ARBA00004371"/>
    </source>
</evidence>
<keyword evidence="10" id="KW-0732">Signal</keyword>
<dbReference type="KEGG" id="plei:Q9312_02170"/>
<name>A0AA51RU45_9GAMM</name>
<keyword evidence="13" id="KW-0862">Zinc</keyword>
<keyword evidence="7" id="KW-0121">Carboxypeptidase</keyword>
<keyword evidence="17" id="KW-0325">Glycoprotein</keyword>
<organism evidence="22 23">
    <name type="scientific">Pleionea litopenaei</name>
    <dbReference type="NCBI Taxonomy" id="3070815"/>
    <lineage>
        <taxon>Bacteria</taxon>
        <taxon>Pseudomonadati</taxon>
        <taxon>Pseudomonadota</taxon>
        <taxon>Gammaproteobacteria</taxon>
        <taxon>Oceanospirillales</taxon>
        <taxon>Pleioneaceae</taxon>
        <taxon>Pleionea</taxon>
    </lineage>
</organism>
<keyword evidence="18" id="KW-0458">Lysosome</keyword>
<dbReference type="EMBL" id="CP133548">
    <property type="protein sequence ID" value="WMS87741.1"/>
    <property type="molecule type" value="Genomic_DNA"/>
</dbReference>
<evidence type="ECO:0000256" key="8">
    <source>
        <dbReference type="ARBA" id="ARBA00022670"/>
    </source>
</evidence>
<dbReference type="PANTHER" id="PTHR12053:SF3">
    <property type="entry name" value="CARBOXYPEPTIDASE Q"/>
    <property type="match status" value="1"/>
</dbReference>
<evidence type="ECO:0000259" key="21">
    <source>
        <dbReference type="Pfam" id="PF04389"/>
    </source>
</evidence>
<evidence type="ECO:0000256" key="5">
    <source>
        <dbReference type="ARBA" id="ARBA00014116"/>
    </source>
</evidence>
<evidence type="ECO:0000313" key="23">
    <source>
        <dbReference type="Proteomes" id="UP001239782"/>
    </source>
</evidence>